<dbReference type="InterPro" id="IPR013538">
    <property type="entry name" value="ASHA1/2-like_C"/>
</dbReference>
<gene>
    <name evidence="3" type="ORF">DFQ12_0511</name>
</gene>
<accession>A0A420BG64</accession>
<evidence type="ECO:0000313" key="3">
    <source>
        <dbReference type="EMBL" id="RKE55675.1"/>
    </source>
</evidence>
<name>A0A420BG64_SPHD1</name>
<dbReference type="InterPro" id="IPR023393">
    <property type="entry name" value="START-like_dom_sf"/>
</dbReference>
<dbReference type="EMBL" id="RAPY01000001">
    <property type="protein sequence ID" value="RKE55675.1"/>
    <property type="molecule type" value="Genomic_DNA"/>
</dbReference>
<evidence type="ECO:0000313" key="4">
    <source>
        <dbReference type="Proteomes" id="UP000286246"/>
    </source>
</evidence>
<reference evidence="3 4" key="1">
    <citation type="submission" date="2018-09" db="EMBL/GenBank/DDBJ databases">
        <title>Genomic Encyclopedia of Type Strains, Phase III (KMG-III): the genomes of soil and plant-associated and newly described type strains.</title>
        <authorList>
            <person name="Whitman W."/>
        </authorList>
    </citation>
    <scope>NUCLEOTIDE SEQUENCE [LARGE SCALE GENOMIC DNA]</scope>
    <source>
        <strain evidence="3 4">CECT 7938</strain>
    </source>
</reference>
<dbReference type="Proteomes" id="UP000286246">
    <property type="component" value="Unassembled WGS sequence"/>
</dbReference>
<evidence type="ECO:0000256" key="1">
    <source>
        <dbReference type="ARBA" id="ARBA00006817"/>
    </source>
</evidence>
<dbReference type="Pfam" id="PF08327">
    <property type="entry name" value="AHSA1"/>
    <property type="match status" value="2"/>
</dbReference>
<proteinExistence type="inferred from homology"/>
<keyword evidence="4" id="KW-1185">Reference proteome</keyword>
<dbReference type="CDD" id="cd07814">
    <property type="entry name" value="SRPBCC_CalC_Aha1-like"/>
    <property type="match status" value="2"/>
</dbReference>
<protein>
    <submittedName>
        <fullName evidence="3">Activator of Hsp90 ATPase-like protein</fullName>
    </submittedName>
</protein>
<feature type="domain" description="Activator of Hsp90 ATPase homologue 1/2-like C-terminal" evidence="2">
    <location>
        <begin position="15"/>
        <end position="137"/>
    </location>
</feature>
<feature type="domain" description="Activator of Hsp90 ATPase homologue 1/2-like C-terminal" evidence="2">
    <location>
        <begin position="177"/>
        <end position="292"/>
    </location>
</feature>
<organism evidence="3 4">
    <name type="scientific">Sphingobacterium detergens</name>
    <dbReference type="NCBI Taxonomy" id="1145106"/>
    <lineage>
        <taxon>Bacteria</taxon>
        <taxon>Pseudomonadati</taxon>
        <taxon>Bacteroidota</taxon>
        <taxon>Sphingobacteriia</taxon>
        <taxon>Sphingobacteriales</taxon>
        <taxon>Sphingobacteriaceae</taxon>
        <taxon>Sphingobacterium</taxon>
    </lineage>
</organism>
<comment type="caution">
    <text evidence="3">The sequence shown here is derived from an EMBL/GenBank/DDBJ whole genome shotgun (WGS) entry which is preliminary data.</text>
</comment>
<evidence type="ECO:0000259" key="2">
    <source>
        <dbReference type="Pfam" id="PF08327"/>
    </source>
</evidence>
<dbReference type="RefSeq" id="WP_244211660.1">
    <property type="nucleotide sequence ID" value="NZ_RAPY01000001.1"/>
</dbReference>
<sequence>MMKKLDFTTDIIVEAKPQQVFDAIINVRGWWSENIEGATEALDDVFSYHYQDIHQCKVKVVEIQHDVKVVWQVLENDFKFTTDKQEWVESYVIFDIIDLGGKTQLKFTHQGLVPDMECYDVCQAAWTYYIHESLKQLILTGQGLATPKESVLSLAEVKEQLLAKQKGKSIYHRLLIKTPVEKVYWAITTQEGLAGWWTPDTIAAPAVGSILRFGFGPDYFKKMEVLALYPYALVAWQCKEGFEEWIGTTLTFELIPHQQGCTLLFHHDGWDNYSGEFASCSYDWALFFRSLKFLCETGKGFPYPEFNK</sequence>
<comment type="similarity">
    <text evidence="1">Belongs to the AHA1 family.</text>
</comment>
<dbReference type="SUPFAM" id="SSF55961">
    <property type="entry name" value="Bet v1-like"/>
    <property type="match status" value="2"/>
</dbReference>
<dbReference type="AlphaFoldDB" id="A0A420BG64"/>
<dbReference type="Gene3D" id="3.30.530.20">
    <property type="match status" value="2"/>
</dbReference>